<dbReference type="Proteomes" id="UP000694941">
    <property type="component" value="Unplaced"/>
</dbReference>
<feature type="compositionally biased region" description="Low complexity" evidence="1">
    <location>
        <begin position="65"/>
        <end position="80"/>
    </location>
</feature>
<gene>
    <name evidence="3" type="primary">LOC106470628</name>
</gene>
<reference evidence="3" key="1">
    <citation type="submission" date="2025-08" db="UniProtKB">
        <authorList>
            <consortium name="RefSeq"/>
        </authorList>
    </citation>
    <scope>IDENTIFICATION</scope>
    <source>
        <tissue evidence="3">Muscle</tissue>
    </source>
</reference>
<feature type="region of interest" description="Disordered" evidence="1">
    <location>
        <begin position="65"/>
        <end position="99"/>
    </location>
</feature>
<evidence type="ECO:0000313" key="3">
    <source>
        <dbReference type="RefSeq" id="XP_022254963.1"/>
    </source>
</evidence>
<evidence type="ECO:0000313" key="2">
    <source>
        <dbReference type="Proteomes" id="UP000694941"/>
    </source>
</evidence>
<dbReference type="RefSeq" id="XP_022254963.1">
    <property type="nucleotide sequence ID" value="XM_022399255.1"/>
</dbReference>
<dbReference type="GeneID" id="106470628"/>
<sequence length="530" mass="58362">MNNSCVEVKFIGTIDVQGKEEGNSENEDVFDVSDVWERSDDVMPLQSPAVSKVVRNVRRLSQQGSFKKQLSLSSQSSSGGDTPRYKQSGMQRRSSGNISAHGLSTAVTQSIAENCRVMVSQLAEQLSGVTTTRGGTLLDRVLLAAHQLVTDLGQLEITFDQPALLRDNESMQKNIQWVSTMLHCLVNSVTCYIICHKNHATPRASTQYKDRYLDSITHRVYEAQAKIANAVAFILQGIEKQVDGLILQWVSQAQRSIGRLIAVLGEVCAFAKDNPTWTVLLEVDKLICSNFMKGVVSFISHVVQQTFEKADDNESHVQALADDSFFGAIKESWSILRASQEALAAIKLFLGKYQVCQPEDICNTQCSDDSIQALKEFYVTCLESVESLYKLNGQLVQFVNMMENLVTGPEDLLIRKQLQSLAVSLKKSLTDLMSQKFLGETSDFSTITNNKDNSSSPVCAAEVDVRLKVAHHDAATSLKKLQDSLNQATPRKGILKSPKATAKAALSSTLNSKNSIQEGLDSNDSHVTAW</sequence>
<feature type="compositionally biased region" description="Polar residues" evidence="1">
    <location>
        <begin position="88"/>
        <end position="98"/>
    </location>
</feature>
<keyword evidence="2" id="KW-1185">Reference proteome</keyword>
<evidence type="ECO:0000256" key="1">
    <source>
        <dbReference type="SAM" id="MobiDB-lite"/>
    </source>
</evidence>
<organism evidence="2 3">
    <name type="scientific">Limulus polyphemus</name>
    <name type="common">Atlantic horseshoe crab</name>
    <dbReference type="NCBI Taxonomy" id="6850"/>
    <lineage>
        <taxon>Eukaryota</taxon>
        <taxon>Metazoa</taxon>
        <taxon>Ecdysozoa</taxon>
        <taxon>Arthropoda</taxon>
        <taxon>Chelicerata</taxon>
        <taxon>Merostomata</taxon>
        <taxon>Xiphosura</taxon>
        <taxon>Limulidae</taxon>
        <taxon>Limulus</taxon>
    </lineage>
</organism>
<accession>A0ABM1TGF7</accession>
<protein>
    <submittedName>
        <fullName evidence="3">Uncharacterized protein LOC106470628</fullName>
    </submittedName>
</protein>
<proteinExistence type="predicted"/>
<name>A0ABM1TGF7_LIMPO</name>